<dbReference type="CDD" id="cd16928">
    <property type="entry name" value="HATPase_GyrB-like"/>
    <property type="match status" value="1"/>
</dbReference>
<evidence type="ECO:0000256" key="5">
    <source>
        <dbReference type="ARBA" id="ARBA00022840"/>
    </source>
</evidence>
<dbReference type="Pfam" id="PF01751">
    <property type="entry name" value="Toprim"/>
    <property type="match status" value="1"/>
</dbReference>
<evidence type="ECO:0000256" key="8">
    <source>
        <dbReference type="ARBA" id="ARBA00023125"/>
    </source>
</evidence>
<evidence type="ECO:0000313" key="15">
    <source>
        <dbReference type="Proteomes" id="UP000322184"/>
    </source>
</evidence>
<feature type="binding site" evidence="10">
    <location>
        <position position="70"/>
    </location>
    <ligand>
        <name>ATP</name>
        <dbReference type="ChEBI" id="CHEBI:30616"/>
    </ligand>
</feature>
<dbReference type="InterPro" id="IPR013759">
    <property type="entry name" value="Topo_IIA_B_C"/>
</dbReference>
<dbReference type="CDD" id="cd00822">
    <property type="entry name" value="TopoII_Trans_DNA_gyrase"/>
    <property type="match status" value="1"/>
</dbReference>
<dbReference type="PANTHER" id="PTHR45866">
    <property type="entry name" value="DNA GYRASE/TOPOISOMERASE SUBUNIT B"/>
    <property type="match status" value="1"/>
</dbReference>
<dbReference type="PRINTS" id="PR01098">
    <property type="entry name" value="TOPISMRASE4B"/>
</dbReference>
<keyword evidence="9 10" id="KW-0413">Isomerase</keyword>
<keyword evidence="8 10" id="KW-0238">DNA-binding</keyword>
<dbReference type="GO" id="GO:0003677">
    <property type="term" value="F:DNA binding"/>
    <property type="evidence" value="ECO:0007669"/>
    <property type="project" value="UniProtKB-UniRule"/>
</dbReference>
<evidence type="ECO:0000313" key="12">
    <source>
        <dbReference type="EMBL" id="KAA1192257.1"/>
    </source>
</evidence>
<dbReference type="OrthoDB" id="9802808at2"/>
<dbReference type="InterPro" id="IPR020568">
    <property type="entry name" value="Ribosomal_Su5_D2-typ_SF"/>
</dbReference>
<dbReference type="SUPFAM" id="SSF54211">
    <property type="entry name" value="Ribosomal protein S5 domain 2-like"/>
    <property type="match status" value="1"/>
</dbReference>
<dbReference type="SMART" id="SM00433">
    <property type="entry name" value="TOP2c"/>
    <property type="match status" value="1"/>
</dbReference>
<dbReference type="SUPFAM" id="SSF55874">
    <property type="entry name" value="ATPase domain of HSP90 chaperone/DNA topoisomerase II/histidine kinase"/>
    <property type="match status" value="1"/>
</dbReference>
<dbReference type="PROSITE" id="PS50880">
    <property type="entry name" value="TOPRIM"/>
    <property type="match status" value="1"/>
</dbReference>
<organism evidence="12 15">
    <name type="scientific">Photorhabdus heterorhabditis</name>
    <dbReference type="NCBI Taxonomy" id="880156"/>
    <lineage>
        <taxon>Bacteria</taxon>
        <taxon>Pseudomonadati</taxon>
        <taxon>Pseudomonadota</taxon>
        <taxon>Gammaproteobacteria</taxon>
        <taxon>Enterobacterales</taxon>
        <taxon>Morganellaceae</taxon>
        <taxon>Photorhabdus</taxon>
    </lineage>
</organism>
<dbReference type="Pfam" id="PF00204">
    <property type="entry name" value="DNA_gyraseB"/>
    <property type="match status" value="1"/>
</dbReference>
<accession>A0A5B0X116</accession>
<dbReference type="Gene3D" id="3.40.50.670">
    <property type="match status" value="1"/>
</dbReference>
<comment type="caution">
    <text evidence="12">The sequence shown here is derived from an EMBL/GenBank/DDBJ whole genome shotgun (WGS) entry which is preliminary data.</text>
</comment>
<dbReference type="EMBL" id="VTUW01000011">
    <property type="protein sequence ID" value="KAA1192257.1"/>
    <property type="molecule type" value="Genomic_DNA"/>
</dbReference>
<dbReference type="InterPro" id="IPR003594">
    <property type="entry name" value="HATPase_dom"/>
</dbReference>
<evidence type="ECO:0000256" key="7">
    <source>
        <dbReference type="ARBA" id="ARBA00023029"/>
    </source>
</evidence>
<evidence type="ECO:0000259" key="11">
    <source>
        <dbReference type="PROSITE" id="PS50880"/>
    </source>
</evidence>
<dbReference type="InterPro" id="IPR005737">
    <property type="entry name" value="TopoIV_B_Gneg"/>
</dbReference>
<dbReference type="PANTHER" id="PTHR45866:SF4">
    <property type="entry name" value="DNA TOPOISOMERASE 4 SUBUNIT B"/>
    <property type="match status" value="1"/>
</dbReference>
<dbReference type="Pfam" id="PF00986">
    <property type="entry name" value="DNA_gyraseB_C"/>
    <property type="match status" value="1"/>
</dbReference>
<dbReference type="STRING" id="880156.AM629_03010"/>
<dbReference type="FunFam" id="3.40.50.670:FF:000003">
    <property type="entry name" value="DNA topoisomerase 4 subunit B"/>
    <property type="match status" value="1"/>
</dbReference>
<evidence type="ECO:0000256" key="9">
    <source>
        <dbReference type="ARBA" id="ARBA00023235"/>
    </source>
</evidence>
<feature type="domain" description="Toprim" evidence="11">
    <location>
        <begin position="413"/>
        <end position="526"/>
    </location>
</feature>
<feature type="binding site" evidence="10">
    <location>
        <begin position="111"/>
        <end position="117"/>
    </location>
    <ligand>
        <name>ATP</name>
        <dbReference type="ChEBI" id="CHEBI:30616"/>
    </ligand>
</feature>
<dbReference type="HAMAP" id="MF_00938">
    <property type="entry name" value="ParE_type1"/>
    <property type="match status" value="1"/>
</dbReference>
<evidence type="ECO:0000256" key="4">
    <source>
        <dbReference type="ARBA" id="ARBA00022741"/>
    </source>
</evidence>
<dbReference type="Proteomes" id="UP000322184">
    <property type="component" value="Unassembled WGS sequence"/>
</dbReference>
<dbReference type="GO" id="GO:0005694">
    <property type="term" value="C:chromosome"/>
    <property type="evidence" value="ECO:0007669"/>
    <property type="project" value="InterPro"/>
</dbReference>
<dbReference type="Gene3D" id="3.30.565.10">
    <property type="entry name" value="Histidine kinase-like ATPase, C-terminal domain"/>
    <property type="match status" value="1"/>
</dbReference>
<dbReference type="AlphaFoldDB" id="A0A5B0X116"/>
<dbReference type="GO" id="GO:0003918">
    <property type="term" value="F:DNA topoisomerase type II (double strand cut, ATP-hydrolyzing) activity"/>
    <property type="evidence" value="ECO:0007669"/>
    <property type="project" value="UniProtKB-UniRule"/>
</dbReference>
<dbReference type="FunFam" id="3.30.230.10:FF:000012">
    <property type="entry name" value="DNA topoisomerase 4 subunit B"/>
    <property type="match status" value="1"/>
</dbReference>
<evidence type="ECO:0000256" key="2">
    <source>
        <dbReference type="ARBA" id="ARBA00001946"/>
    </source>
</evidence>
<dbReference type="Pfam" id="PF02518">
    <property type="entry name" value="HATPase_c"/>
    <property type="match status" value="1"/>
</dbReference>
<feature type="binding site" evidence="10">
    <location>
        <position position="43"/>
    </location>
    <ligand>
        <name>ATP</name>
        <dbReference type="ChEBI" id="CHEBI:30616"/>
    </ligand>
</feature>
<dbReference type="FunFam" id="3.30.565.10:FF:000002">
    <property type="entry name" value="DNA gyrase subunit B"/>
    <property type="match status" value="1"/>
</dbReference>
<feature type="binding site" evidence="10">
    <location>
        <position position="335"/>
    </location>
    <ligand>
        <name>ATP</name>
        <dbReference type="ChEBI" id="CHEBI:30616"/>
    </ligand>
</feature>
<dbReference type="EC" id="5.6.2.2" evidence="10"/>
<evidence type="ECO:0000256" key="3">
    <source>
        <dbReference type="ARBA" id="ARBA00022723"/>
    </source>
</evidence>
<dbReference type="GO" id="GO:0005524">
    <property type="term" value="F:ATP binding"/>
    <property type="evidence" value="ECO:0007669"/>
    <property type="project" value="UniProtKB-UniRule"/>
</dbReference>
<reference evidence="13 14" key="1">
    <citation type="submission" date="2015-09" db="EMBL/GenBank/DDBJ databases">
        <title>Draft genome sequence and assembly of Photorhabdus sp. VMG, a bacterial symbiont associated with Heterorhabditis zealandica.</title>
        <authorList>
            <person name="Naidoo S."/>
            <person name="Featherston J."/>
            <person name="Mothupi B."/>
            <person name="Gray V.M."/>
        </authorList>
    </citation>
    <scope>NUCLEOTIDE SEQUENCE [LARGE SCALE GENOMIC DNA]</scope>
    <source>
        <strain evidence="13 14">VMG</strain>
    </source>
</reference>
<dbReference type="GO" id="GO:0046872">
    <property type="term" value="F:metal ion binding"/>
    <property type="evidence" value="ECO:0007669"/>
    <property type="project" value="UniProtKB-KW"/>
</dbReference>
<comment type="similarity">
    <text evidence="10">Belongs to the type II topoisomerase family. ParE type 1 subfamily.</text>
</comment>
<dbReference type="GO" id="GO:0007059">
    <property type="term" value="P:chromosome segregation"/>
    <property type="evidence" value="ECO:0007669"/>
    <property type="project" value="UniProtKB-UniRule"/>
</dbReference>
<keyword evidence="14" id="KW-1185">Reference proteome</keyword>
<feature type="site" description="Interaction with DNA" evidence="10">
    <location>
        <position position="498"/>
    </location>
</feature>
<gene>
    <name evidence="10 12" type="primary">parE</name>
    <name evidence="13" type="ORF">AM629_03010</name>
    <name evidence="12" type="ORF">F0L16_08015</name>
</gene>
<dbReference type="Gene3D" id="3.30.230.10">
    <property type="match status" value="1"/>
</dbReference>
<dbReference type="InterPro" id="IPR014721">
    <property type="entry name" value="Ribsml_uS5_D2-typ_fold_subgr"/>
</dbReference>
<dbReference type="EMBL" id="LJCS01000004">
    <property type="protein sequence ID" value="KOY63532.1"/>
    <property type="molecule type" value="Genomic_DNA"/>
</dbReference>
<comment type="catalytic activity">
    <reaction evidence="1 10">
        <text>ATP-dependent breakage, passage and rejoining of double-stranded DNA.</text>
        <dbReference type="EC" id="5.6.2.2"/>
    </reaction>
</comment>
<keyword evidence="3" id="KW-0479">Metal-binding</keyword>
<dbReference type="InterPro" id="IPR002288">
    <property type="entry name" value="DNA_gyrase_B_C"/>
</dbReference>
<keyword evidence="7 10" id="KW-0799">Topoisomerase</keyword>
<proteinExistence type="inferred from homology"/>
<dbReference type="PROSITE" id="PS00177">
    <property type="entry name" value="TOPOISOMERASE_II"/>
    <property type="match status" value="1"/>
</dbReference>
<feature type="site" description="Interaction with DNA" evidence="10">
    <location>
        <position position="616"/>
    </location>
</feature>
<reference evidence="12 15" key="2">
    <citation type="submission" date="2019-09" db="EMBL/GenBank/DDBJ databases">
        <title>Whole genome sequence of Photorhabdus heterorhabditis strain ETL (Enterobacteriales: Enterobacteriaceae) a bacterial symbiont of Heterorhabditis zealandica strain ETL (Rhabditida: Heterorhabditidae).</title>
        <authorList>
            <person name="Lulamba T.E."/>
            <person name="Serepa-Dlamini M.H."/>
        </authorList>
    </citation>
    <scope>NUCLEOTIDE SEQUENCE [LARGE SCALE GENOMIC DNA]</scope>
    <source>
        <strain evidence="12 15">ETL</strain>
    </source>
</reference>
<keyword evidence="5 10" id="KW-0067">ATP-binding</keyword>
<dbReference type="GO" id="GO:0006265">
    <property type="term" value="P:DNA topological change"/>
    <property type="evidence" value="ECO:0007669"/>
    <property type="project" value="UniProtKB-UniRule"/>
</dbReference>
<dbReference type="InterPro" id="IPR013760">
    <property type="entry name" value="Topo_IIA-like_dom_sf"/>
</dbReference>
<comment type="subunit">
    <text evidence="10">Heterotetramer composed of ParC and ParE.</text>
</comment>
<keyword evidence="6" id="KW-0460">Magnesium</keyword>
<dbReference type="RefSeq" id="WP_054476007.1">
    <property type="nucleotide sequence ID" value="NZ_CAWMRL010000004.1"/>
</dbReference>
<keyword evidence="4 10" id="KW-0547">Nucleotide-binding</keyword>
<dbReference type="InterPro" id="IPR018522">
    <property type="entry name" value="TopoIIA_CS"/>
</dbReference>
<dbReference type="InterPro" id="IPR001241">
    <property type="entry name" value="Topo_IIA"/>
</dbReference>
<dbReference type="InterPro" id="IPR013506">
    <property type="entry name" value="Topo_IIA_bsu_dom2"/>
</dbReference>
<feature type="binding site" evidence="10">
    <location>
        <position position="6"/>
    </location>
    <ligand>
        <name>ATP</name>
        <dbReference type="ChEBI" id="CHEBI:30616"/>
    </ligand>
</feature>
<evidence type="ECO:0000313" key="14">
    <source>
        <dbReference type="Proteomes" id="UP000037727"/>
    </source>
</evidence>
<name>A0A5B0X116_9GAMM</name>
<evidence type="ECO:0000256" key="6">
    <source>
        <dbReference type="ARBA" id="ARBA00022842"/>
    </source>
</evidence>
<evidence type="ECO:0000256" key="1">
    <source>
        <dbReference type="ARBA" id="ARBA00000185"/>
    </source>
</evidence>
<comment type="function">
    <text evidence="10">Topoisomerase IV is essential for chromosome segregation. It relaxes supercoiled DNA. Performs the decatenation events required during the replication of a circular DNA molecule.</text>
</comment>
<dbReference type="Proteomes" id="UP000037727">
    <property type="component" value="Unassembled WGS sequence"/>
</dbReference>
<dbReference type="NCBIfam" id="TIGR01055">
    <property type="entry name" value="parE_Gneg"/>
    <property type="match status" value="1"/>
</dbReference>
<dbReference type="PRINTS" id="PR00418">
    <property type="entry name" value="TPI2FAMILY"/>
</dbReference>
<evidence type="ECO:0000256" key="10">
    <source>
        <dbReference type="HAMAP-Rule" id="MF_00938"/>
    </source>
</evidence>
<dbReference type="InterPro" id="IPR036890">
    <property type="entry name" value="HATPase_C_sf"/>
</dbReference>
<dbReference type="SMART" id="SM00387">
    <property type="entry name" value="HATPase_c"/>
    <property type="match status" value="1"/>
</dbReference>
<evidence type="ECO:0000313" key="13">
    <source>
        <dbReference type="EMBL" id="KOY63532.1"/>
    </source>
</evidence>
<dbReference type="SUPFAM" id="SSF56719">
    <property type="entry name" value="Type II DNA topoisomerase"/>
    <property type="match status" value="1"/>
</dbReference>
<comment type="cofactor">
    <cofactor evidence="2">
        <name>Mg(2+)</name>
        <dbReference type="ChEBI" id="CHEBI:18420"/>
    </cofactor>
</comment>
<feature type="site" description="Interaction with DNA" evidence="10">
    <location>
        <position position="447"/>
    </location>
</feature>
<protein>
    <recommendedName>
        <fullName evidence="10">DNA topoisomerase 4 subunit B</fullName>
        <ecNumber evidence="10">5.6.2.2</ecNumber>
    </recommendedName>
    <alternativeName>
        <fullName evidence="10">Topoisomerase IV subunit B</fullName>
    </alternativeName>
</protein>
<dbReference type="InterPro" id="IPR006171">
    <property type="entry name" value="TOPRIM_dom"/>
</dbReference>
<sequence>MTQSSYNADAIEVLSGLEPVRRRPGMYTDTTRPNHLAQEVIDNSVDEALAGHAKYIEVILHGDQSLEVIDDGRGMPVDIHPEEGVSAVELILSRLHAGGKFSNKNYQFSGGLHGVGISVVNALSKRIEVTVRRSSQVYQIAFENGDKVQELAVIGSCGKRNTGTSVHFWPDGSFFDSPRFSASRLTHLLKAKAVLCPGVEIVFKDKINDTEQKWCYADGLTDYLMAAVNGLITLPVAPFVGTFSGETEAIDWALLWLPEGGELLTESYVNLIPTMQGGTHVNGLRQGLLDAMREFCEFRNILPRGVKLSADDIWDRCAYVLSVKMQDPQFAGQTKERLSSRQSAAFVSGVVKDAFSLWLNQNVQEAEQLAELAIASAQRRMRAAKKVVRKKLTSGPALPGKLADCTSQDLNFTELFLVEGDSAGGSAKQARDREYQAIMPLKGKILNTWEVSSDEVLASQEVHDISVAIGIDPDSSDLSQLRYGKICILADADSDGLHIATLLCALFVRHFPTLVKNGHVYMAMPPLYRIDLGKEVYYALDEEEKSAVLDRLSRKRGKPNVQRFKGLGEMNPLQLRETTLDPNTRRLVQLTIDDENYQETFSMMDMLLAKKRSEDRRNWLQEKGDTVEIEV</sequence>